<dbReference type="SUPFAM" id="SSF51126">
    <property type="entry name" value="Pectin lyase-like"/>
    <property type="match status" value="1"/>
</dbReference>
<keyword evidence="2" id="KW-1185">Reference proteome</keyword>
<protein>
    <submittedName>
        <fullName evidence="1">Uncharacterized protein</fullName>
    </submittedName>
</protein>
<evidence type="ECO:0000313" key="2">
    <source>
        <dbReference type="Proteomes" id="UP000485058"/>
    </source>
</evidence>
<sequence>MPRVQLQQNTLTLELPTLQHLVSALRDNITTDLAIDIGYHNLSNSSVRGLHTTLRRGTLATSQKALIIGREHDGLEISNGSIDLGSCVLVVQARNVLFKNMTITGTGQAFLATNDTALMHITNGASCQLEDCILECE</sequence>
<dbReference type="Proteomes" id="UP000485058">
    <property type="component" value="Unassembled WGS sequence"/>
</dbReference>
<name>A0A699Z167_HAELA</name>
<proteinExistence type="predicted"/>
<dbReference type="AlphaFoldDB" id="A0A699Z167"/>
<dbReference type="EMBL" id="BLLF01000827">
    <property type="protein sequence ID" value="GFH15265.1"/>
    <property type="molecule type" value="Genomic_DNA"/>
</dbReference>
<accession>A0A699Z167</accession>
<evidence type="ECO:0000313" key="1">
    <source>
        <dbReference type="EMBL" id="GFH15265.1"/>
    </source>
</evidence>
<gene>
    <name evidence="1" type="ORF">HaLaN_11461</name>
</gene>
<reference evidence="1 2" key="1">
    <citation type="submission" date="2020-02" db="EMBL/GenBank/DDBJ databases">
        <title>Draft genome sequence of Haematococcus lacustris strain NIES-144.</title>
        <authorList>
            <person name="Morimoto D."/>
            <person name="Nakagawa S."/>
            <person name="Yoshida T."/>
            <person name="Sawayama S."/>
        </authorList>
    </citation>
    <scope>NUCLEOTIDE SEQUENCE [LARGE SCALE GENOMIC DNA]</scope>
    <source>
        <strain evidence="1 2">NIES-144</strain>
    </source>
</reference>
<dbReference type="InterPro" id="IPR011050">
    <property type="entry name" value="Pectin_lyase_fold/virulence"/>
</dbReference>
<comment type="caution">
    <text evidence="1">The sequence shown here is derived from an EMBL/GenBank/DDBJ whole genome shotgun (WGS) entry which is preliminary data.</text>
</comment>
<organism evidence="1 2">
    <name type="scientific">Haematococcus lacustris</name>
    <name type="common">Green alga</name>
    <name type="synonym">Haematococcus pluvialis</name>
    <dbReference type="NCBI Taxonomy" id="44745"/>
    <lineage>
        <taxon>Eukaryota</taxon>
        <taxon>Viridiplantae</taxon>
        <taxon>Chlorophyta</taxon>
        <taxon>core chlorophytes</taxon>
        <taxon>Chlorophyceae</taxon>
        <taxon>CS clade</taxon>
        <taxon>Chlamydomonadales</taxon>
        <taxon>Haematococcaceae</taxon>
        <taxon>Haematococcus</taxon>
    </lineage>
</organism>